<accession>A0A7R9GX73</accession>
<gene>
    <name evidence="2" type="ORF">TPSB3V08_LOCUS2953</name>
</gene>
<protein>
    <recommendedName>
        <fullName evidence="3">Protein NDRG3</fullName>
    </recommendedName>
</protein>
<dbReference type="InterPro" id="IPR029058">
    <property type="entry name" value="AB_hydrolase_fold"/>
</dbReference>
<evidence type="ECO:0008006" key="3">
    <source>
        <dbReference type="Google" id="ProtNLM"/>
    </source>
</evidence>
<dbReference type="Pfam" id="PF03096">
    <property type="entry name" value="Ndr"/>
    <property type="match status" value="1"/>
</dbReference>
<dbReference type="AlphaFoldDB" id="A0A7R9GX73"/>
<sequence>MPSDSMDDIELKNIQLQFPTARTLARGDSSAMEERVETARGSVLVAVQGNRNKPAILTYHDLGLNYISSFQAFFNYIDMRALLENFCVYHVNAPGQEEGATTLPEE</sequence>
<dbReference type="InterPro" id="IPR004142">
    <property type="entry name" value="NDRG"/>
</dbReference>
<proteinExistence type="inferred from homology"/>
<dbReference type="PANTHER" id="PTHR11034">
    <property type="entry name" value="N-MYC DOWNSTREAM REGULATED"/>
    <property type="match status" value="1"/>
</dbReference>
<evidence type="ECO:0000256" key="1">
    <source>
        <dbReference type="ARBA" id="ARBA00005598"/>
    </source>
</evidence>
<evidence type="ECO:0000313" key="2">
    <source>
        <dbReference type="EMBL" id="CAD7401161.1"/>
    </source>
</evidence>
<dbReference type="Gene3D" id="3.40.50.1820">
    <property type="entry name" value="alpha/beta hydrolase"/>
    <property type="match status" value="1"/>
</dbReference>
<comment type="similarity">
    <text evidence="1">Belongs to the NDRG family.</text>
</comment>
<dbReference type="EMBL" id="OD001249">
    <property type="protein sequence ID" value="CAD7401161.1"/>
    <property type="molecule type" value="Genomic_DNA"/>
</dbReference>
<reference evidence="2" key="1">
    <citation type="submission" date="2020-11" db="EMBL/GenBank/DDBJ databases">
        <authorList>
            <person name="Tran Van P."/>
        </authorList>
    </citation>
    <scope>NUCLEOTIDE SEQUENCE</scope>
</reference>
<organism evidence="2">
    <name type="scientific">Timema poppense</name>
    <name type="common">Walking stick</name>
    <dbReference type="NCBI Taxonomy" id="170557"/>
    <lineage>
        <taxon>Eukaryota</taxon>
        <taxon>Metazoa</taxon>
        <taxon>Ecdysozoa</taxon>
        <taxon>Arthropoda</taxon>
        <taxon>Hexapoda</taxon>
        <taxon>Insecta</taxon>
        <taxon>Pterygota</taxon>
        <taxon>Neoptera</taxon>
        <taxon>Polyneoptera</taxon>
        <taxon>Phasmatodea</taxon>
        <taxon>Timematodea</taxon>
        <taxon>Timematoidea</taxon>
        <taxon>Timematidae</taxon>
        <taxon>Timema</taxon>
    </lineage>
</organism>
<name>A0A7R9GX73_TIMPO</name>